<feature type="domain" description="PAS" evidence="4">
    <location>
        <begin position="65"/>
        <end position="114"/>
    </location>
</feature>
<name>A0ABT3PSD3_9BACT</name>
<dbReference type="InterPro" id="IPR001610">
    <property type="entry name" value="PAC"/>
</dbReference>
<keyword evidence="3" id="KW-0157">Chromophore</keyword>
<gene>
    <name evidence="6" type="ORF">J6I44_18050</name>
</gene>
<feature type="domain" description="PAS" evidence="4">
    <location>
        <begin position="170"/>
        <end position="240"/>
    </location>
</feature>
<dbReference type="SUPFAM" id="SSF55785">
    <property type="entry name" value="PYP-like sensor domain (PAS domain)"/>
    <property type="match status" value="2"/>
</dbReference>
<organism evidence="6 7">
    <name type="scientific">Fodinibius salsisoli</name>
    <dbReference type="NCBI Taxonomy" id="2820877"/>
    <lineage>
        <taxon>Bacteria</taxon>
        <taxon>Pseudomonadati</taxon>
        <taxon>Balneolota</taxon>
        <taxon>Balneolia</taxon>
        <taxon>Balneolales</taxon>
        <taxon>Balneolaceae</taxon>
        <taxon>Fodinibius</taxon>
    </lineage>
</organism>
<dbReference type="RefSeq" id="WP_265767577.1">
    <property type="nucleotide sequence ID" value="NZ_JAGGJA010000017.1"/>
</dbReference>
<evidence type="ECO:0000256" key="3">
    <source>
        <dbReference type="ARBA" id="ARBA00022991"/>
    </source>
</evidence>
<proteinExistence type="predicted"/>
<dbReference type="EMBL" id="JAGGJA010000017">
    <property type="protein sequence ID" value="MCW9708768.1"/>
    <property type="molecule type" value="Genomic_DNA"/>
</dbReference>
<evidence type="ECO:0000313" key="7">
    <source>
        <dbReference type="Proteomes" id="UP001207918"/>
    </source>
</evidence>
<dbReference type="Proteomes" id="UP001207918">
    <property type="component" value="Unassembled WGS sequence"/>
</dbReference>
<comment type="caution">
    <text evidence="6">The sequence shown here is derived from an EMBL/GenBank/DDBJ whole genome shotgun (WGS) entry which is preliminary data.</text>
</comment>
<dbReference type="PANTHER" id="PTHR47429">
    <property type="entry name" value="PROTEIN TWIN LOV 1"/>
    <property type="match status" value="1"/>
</dbReference>
<dbReference type="PROSITE" id="PS50113">
    <property type="entry name" value="PAC"/>
    <property type="match status" value="1"/>
</dbReference>
<keyword evidence="1" id="KW-0285">Flavoprotein</keyword>
<dbReference type="InterPro" id="IPR035965">
    <property type="entry name" value="PAS-like_dom_sf"/>
</dbReference>
<dbReference type="CDD" id="cd00130">
    <property type="entry name" value="PAS"/>
    <property type="match status" value="2"/>
</dbReference>
<dbReference type="SMART" id="SM00091">
    <property type="entry name" value="PAS"/>
    <property type="match status" value="2"/>
</dbReference>
<dbReference type="SMART" id="SM00086">
    <property type="entry name" value="PAC"/>
    <property type="match status" value="1"/>
</dbReference>
<evidence type="ECO:0000256" key="2">
    <source>
        <dbReference type="ARBA" id="ARBA00022643"/>
    </source>
</evidence>
<accession>A0ABT3PSD3</accession>
<feature type="domain" description="PAC" evidence="5">
    <location>
        <begin position="115"/>
        <end position="169"/>
    </location>
</feature>
<dbReference type="PANTHER" id="PTHR47429:SF8">
    <property type="entry name" value="PHOTOTROPIN-1-LIKE"/>
    <property type="match status" value="1"/>
</dbReference>
<dbReference type="InterPro" id="IPR000014">
    <property type="entry name" value="PAS"/>
</dbReference>
<keyword evidence="7" id="KW-1185">Reference proteome</keyword>
<evidence type="ECO:0000259" key="4">
    <source>
        <dbReference type="PROSITE" id="PS50112"/>
    </source>
</evidence>
<evidence type="ECO:0000259" key="5">
    <source>
        <dbReference type="PROSITE" id="PS50113"/>
    </source>
</evidence>
<dbReference type="PROSITE" id="PS50112">
    <property type="entry name" value="PAS"/>
    <property type="match status" value="2"/>
</dbReference>
<dbReference type="InterPro" id="IPR000700">
    <property type="entry name" value="PAS-assoc_C"/>
</dbReference>
<keyword evidence="2" id="KW-0288">FMN</keyword>
<protein>
    <submittedName>
        <fullName evidence="6">PAS domain S-box protein</fullName>
    </submittedName>
</protein>
<evidence type="ECO:0000256" key="1">
    <source>
        <dbReference type="ARBA" id="ARBA00022630"/>
    </source>
</evidence>
<sequence>MSLDNVDNLKDLCKDEDCFKELKEIIGEIVDEKDQKATCLSLLESAISNDYDSILITELSLEKPGPKIVYVNDGFCEMTGYSKEEVIGKTPRILQGPKTDPKVLEKLKSRLKNGQCFFGQTINYRKDGSEFVNQWDIHPITDKEGNPTHWVSYQHDISERKRVEKQLIDTKIEFDDLREEVHCTTIDVNLEGVIISANQAFCALTGYKKEELRQKKVWALFPEKYAQSLKNRFEQPVSEQTLTGLDLKGVIKHKSGVPIQIKGKTQLLNLRDKKVVRAEIQNISLQKKIVDSLQKCKNELGQKLDIETS</sequence>
<evidence type="ECO:0000313" key="6">
    <source>
        <dbReference type="EMBL" id="MCW9708768.1"/>
    </source>
</evidence>
<dbReference type="Gene3D" id="3.30.450.20">
    <property type="entry name" value="PAS domain"/>
    <property type="match status" value="2"/>
</dbReference>
<dbReference type="NCBIfam" id="TIGR00229">
    <property type="entry name" value="sensory_box"/>
    <property type="match status" value="2"/>
</dbReference>
<reference evidence="6 7" key="1">
    <citation type="submission" date="2021-03" db="EMBL/GenBank/DDBJ databases">
        <title>Aliifodinibius sp. nov., a new bacterium isolated from saline soil.</title>
        <authorList>
            <person name="Galisteo C."/>
            <person name="De La Haba R."/>
            <person name="Sanchez-Porro C."/>
            <person name="Ventosa A."/>
        </authorList>
    </citation>
    <scope>NUCLEOTIDE SEQUENCE [LARGE SCALE GENOMIC DNA]</scope>
    <source>
        <strain evidence="6 7">1BSP15-2V2</strain>
    </source>
</reference>
<dbReference type="Pfam" id="PF13426">
    <property type="entry name" value="PAS_9"/>
    <property type="match status" value="2"/>
</dbReference>